<dbReference type="Proteomes" id="UP001482620">
    <property type="component" value="Unassembled WGS sequence"/>
</dbReference>
<keyword evidence="3" id="KW-1185">Reference proteome</keyword>
<evidence type="ECO:0000313" key="2">
    <source>
        <dbReference type="EMBL" id="MEQ2223386.1"/>
    </source>
</evidence>
<evidence type="ECO:0000313" key="3">
    <source>
        <dbReference type="Proteomes" id="UP001482620"/>
    </source>
</evidence>
<proteinExistence type="predicted"/>
<comment type="caution">
    <text evidence="2">The sequence shown here is derived from an EMBL/GenBank/DDBJ whole genome shotgun (WGS) entry which is preliminary data.</text>
</comment>
<accession>A0ABV0SU87</accession>
<dbReference type="EMBL" id="JAHRIQ010007291">
    <property type="protein sequence ID" value="MEQ2223386.1"/>
    <property type="molecule type" value="Genomic_DNA"/>
</dbReference>
<reference evidence="2 3" key="1">
    <citation type="submission" date="2021-06" db="EMBL/GenBank/DDBJ databases">
        <authorList>
            <person name="Palmer J.M."/>
        </authorList>
    </citation>
    <scope>NUCLEOTIDE SEQUENCE [LARGE SCALE GENOMIC DNA]</scope>
    <source>
        <strain evidence="3">if_2019</strain>
        <tissue evidence="2">Muscle</tissue>
    </source>
</reference>
<name>A0ABV0SU87_9TELE</name>
<sequence length="145" mass="16529">MKDGSFCPPTNCTVTVTTVMRSRLSSFQIRAESYQSRICQTVQYFYSVSPLNLGVPTACPIAFCQPFHSLPLSLPRPLLHSLQMCHLLALLFLLGYFTISYSQNVKTLKNILQSHLMQSSNHYIFQLVHAFLIEKKDKTLRPCID</sequence>
<protein>
    <submittedName>
        <fullName evidence="2">Uncharacterized protein</fullName>
    </submittedName>
</protein>
<gene>
    <name evidence="2" type="ORF">ILYODFUR_036285</name>
</gene>
<evidence type="ECO:0000256" key="1">
    <source>
        <dbReference type="SAM" id="Phobius"/>
    </source>
</evidence>
<organism evidence="2 3">
    <name type="scientific">Ilyodon furcidens</name>
    <name type="common">goldbreast splitfin</name>
    <dbReference type="NCBI Taxonomy" id="33524"/>
    <lineage>
        <taxon>Eukaryota</taxon>
        <taxon>Metazoa</taxon>
        <taxon>Chordata</taxon>
        <taxon>Craniata</taxon>
        <taxon>Vertebrata</taxon>
        <taxon>Euteleostomi</taxon>
        <taxon>Actinopterygii</taxon>
        <taxon>Neopterygii</taxon>
        <taxon>Teleostei</taxon>
        <taxon>Neoteleostei</taxon>
        <taxon>Acanthomorphata</taxon>
        <taxon>Ovalentaria</taxon>
        <taxon>Atherinomorphae</taxon>
        <taxon>Cyprinodontiformes</taxon>
        <taxon>Goodeidae</taxon>
        <taxon>Ilyodon</taxon>
    </lineage>
</organism>
<keyword evidence="1" id="KW-0472">Membrane</keyword>
<feature type="transmembrane region" description="Helical" evidence="1">
    <location>
        <begin position="78"/>
        <end position="99"/>
    </location>
</feature>
<keyword evidence="1" id="KW-0812">Transmembrane</keyword>
<keyword evidence="1" id="KW-1133">Transmembrane helix</keyword>